<sequence length="167" mass="19509">MIFVSSVKRQIWRYPMSEWSHKNIAKNLLSIFPLINKKLFPTSKITQQSDLNITHFYILKTLEENGDLTLTEVGRRLSILKSNVTPLVQKLEKKEFVTLVPAQKDKRLKYLQLTDGGVAYLKEHQSLLESEIQMRLGELEDHDLQKLNESVFQLQEVISKLNNDENR</sequence>
<dbReference type="EMBL" id="RBVX01000002">
    <property type="protein sequence ID" value="RSL34861.1"/>
    <property type="molecule type" value="Genomic_DNA"/>
</dbReference>
<accession>A0A428N937</accession>
<dbReference type="SMART" id="SM00347">
    <property type="entry name" value="HTH_MARR"/>
    <property type="match status" value="1"/>
</dbReference>
<evidence type="ECO:0000313" key="4">
    <source>
        <dbReference type="Proteomes" id="UP000275076"/>
    </source>
</evidence>
<dbReference type="PROSITE" id="PS50995">
    <property type="entry name" value="HTH_MARR_2"/>
    <property type="match status" value="1"/>
</dbReference>
<keyword evidence="4" id="KW-1185">Reference proteome</keyword>
<protein>
    <submittedName>
        <fullName evidence="3">MarR family transcriptional regulator</fullName>
    </submittedName>
</protein>
<dbReference type="GO" id="GO:0003700">
    <property type="term" value="F:DNA-binding transcription factor activity"/>
    <property type="evidence" value="ECO:0007669"/>
    <property type="project" value="InterPro"/>
</dbReference>
<organism evidence="3 4">
    <name type="scientific">Salibacterium salarium</name>
    <dbReference type="NCBI Taxonomy" id="284579"/>
    <lineage>
        <taxon>Bacteria</taxon>
        <taxon>Bacillati</taxon>
        <taxon>Bacillota</taxon>
        <taxon>Bacilli</taxon>
        <taxon>Bacillales</taxon>
        <taxon>Bacillaceae</taxon>
    </lineage>
</organism>
<dbReference type="InterPro" id="IPR036388">
    <property type="entry name" value="WH-like_DNA-bd_sf"/>
</dbReference>
<evidence type="ECO:0000259" key="2">
    <source>
        <dbReference type="PROSITE" id="PS50995"/>
    </source>
</evidence>
<keyword evidence="1" id="KW-0238">DNA-binding</keyword>
<dbReference type="GO" id="GO:0003677">
    <property type="term" value="F:DNA binding"/>
    <property type="evidence" value="ECO:0007669"/>
    <property type="project" value="UniProtKB-KW"/>
</dbReference>
<dbReference type="Gene3D" id="1.10.10.10">
    <property type="entry name" value="Winged helix-like DNA-binding domain superfamily/Winged helix DNA-binding domain"/>
    <property type="match status" value="1"/>
</dbReference>
<gene>
    <name evidence="3" type="ORF">D7Z54_03220</name>
</gene>
<name>A0A428N937_9BACI</name>
<dbReference type="PANTHER" id="PTHR33164">
    <property type="entry name" value="TRANSCRIPTIONAL REGULATOR, MARR FAMILY"/>
    <property type="match status" value="1"/>
</dbReference>
<dbReference type="PANTHER" id="PTHR33164:SF43">
    <property type="entry name" value="HTH-TYPE TRANSCRIPTIONAL REPRESSOR YETL"/>
    <property type="match status" value="1"/>
</dbReference>
<dbReference type="SUPFAM" id="SSF46785">
    <property type="entry name" value="Winged helix' DNA-binding domain"/>
    <property type="match status" value="1"/>
</dbReference>
<evidence type="ECO:0000313" key="3">
    <source>
        <dbReference type="EMBL" id="RSL34861.1"/>
    </source>
</evidence>
<comment type="caution">
    <text evidence="3">The sequence shown here is derived from an EMBL/GenBank/DDBJ whole genome shotgun (WGS) entry which is preliminary data.</text>
</comment>
<reference evidence="3 4" key="1">
    <citation type="submission" date="2018-10" db="EMBL/GenBank/DDBJ databases">
        <title>Draft genome sequence of Bacillus salarius IM0101, isolated from a hypersaline soil in Inner Mongolia, China.</title>
        <authorList>
            <person name="Yamprayoonswat W."/>
            <person name="Boonvisut S."/>
            <person name="Jumpathong W."/>
            <person name="Sittihan S."/>
            <person name="Ruangsuj P."/>
            <person name="Wanthongcharoen S."/>
            <person name="Thongpramul N."/>
            <person name="Pimmason S."/>
            <person name="Yu B."/>
            <person name="Yasawong M."/>
        </authorList>
    </citation>
    <scope>NUCLEOTIDE SEQUENCE [LARGE SCALE GENOMIC DNA]</scope>
    <source>
        <strain evidence="3 4">IM0101</strain>
    </source>
</reference>
<evidence type="ECO:0000256" key="1">
    <source>
        <dbReference type="ARBA" id="ARBA00023125"/>
    </source>
</evidence>
<dbReference type="InterPro" id="IPR039422">
    <property type="entry name" value="MarR/SlyA-like"/>
</dbReference>
<dbReference type="InterPro" id="IPR000835">
    <property type="entry name" value="HTH_MarR-typ"/>
</dbReference>
<dbReference type="AlphaFoldDB" id="A0A428N937"/>
<dbReference type="Pfam" id="PF01047">
    <property type="entry name" value="MarR"/>
    <property type="match status" value="1"/>
</dbReference>
<feature type="domain" description="HTH marR-type" evidence="2">
    <location>
        <begin position="21"/>
        <end position="163"/>
    </location>
</feature>
<dbReference type="InterPro" id="IPR036390">
    <property type="entry name" value="WH_DNA-bd_sf"/>
</dbReference>
<proteinExistence type="predicted"/>
<dbReference type="OrthoDB" id="3254893at2"/>
<dbReference type="Proteomes" id="UP000275076">
    <property type="component" value="Unassembled WGS sequence"/>
</dbReference>
<dbReference type="GO" id="GO:0006950">
    <property type="term" value="P:response to stress"/>
    <property type="evidence" value="ECO:0007669"/>
    <property type="project" value="TreeGrafter"/>
</dbReference>